<sequence length="382" mass="43299">MIISHIILKNWRNFRAVEVDLCDRIFIVGPNACGKSNFLDAFRFLRDLAKPGGGLQKAVGDRGGVSKIRSLSARRYPNVEIEIHLSQPNATAPLWKYAIGFKQRKGGKNEPIIAYERVWHHHQQIINRPDGDDQRDELRLTQTYLEQINANAQFRDIAKFLESILYLHIIPQLVRHPEAFATPGLFEDPFGRTFLERVAKTSEKTRKSRLKKIEEALKLAVPQLKNLTDTKDEMGVPHLEAIYEHWRPQAGKQREDQFSDGTLRLIGLLWSLLESDSLLLLEEPELSLNSGIINQLPPLIYRLQRSKKRQVIITTHSADLLSDQGIGGQEVILMIPKPEGTEVKIASSDDNIRLLLEGGLTIADAALPQTVPPQIQQLSLFQ</sequence>
<keyword evidence="2" id="KW-0067">ATP-binding</keyword>
<dbReference type="EMBL" id="BIMW01000176">
    <property type="protein sequence ID" value="GCE96247.1"/>
    <property type="molecule type" value="Genomic_DNA"/>
</dbReference>
<keyword evidence="2" id="KW-0547">Nucleotide-binding</keyword>
<dbReference type="GeneID" id="301685079"/>
<comment type="caution">
    <text evidence="2">The sequence shown here is derived from an EMBL/GenBank/DDBJ whole genome shotgun (WGS) entry which is preliminary data.</text>
</comment>
<evidence type="ECO:0000259" key="1">
    <source>
        <dbReference type="Pfam" id="PF13304"/>
    </source>
</evidence>
<dbReference type="PIRSF" id="PIRSF029347">
    <property type="entry name" value="RecF"/>
    <property type="match status" value="1"/>
</dbReference>
<proteinExistence type="predicted"/>
<reference evidence="2 3" key="1">
    <citation type="journal article" date="2019" name="J Genomics">
        <title>The Draft Genome of a Hydrogen-producing Cyanobacterium, Arthrospira platensis NIES-46.</title>
        <authorList>
            <person name="Suzuki S."/>
            <person name="Yamaguchi H."/>
            <person name="Kawachi M."/>
        </authorList>
    </citation>
    <scope>NUCLEOTIDE SEQUENCE [LARGE SCALE GENOMIC DNA]</scope>
    <source>
        <strain evidence="2 3">NIES-46</strain>
    </source>
</reference>
<organism evidence="2 3">
    <name type="scientific">Limnospira platensis NIES-46</name>
    <dbReference type="NCBI Taxonomy" id="1236695"/>
    <lineage>
        <taxon>Bacteria</taxon>
        <taxon>Bacillati</taxon>
        <taxon>Cyanobacteriota</taxon>
        <taxon>Cyanophyceae</taxon>
        <taxon>Oscillatoriophycideae</taxon>
        <taxon>Oscillatoriales</taxon>
        <taxon>Sirenicapillariaceae</taxon>
        <taxon>Limnospira</taxon>
    </lineage>
</organism>
<protein>
    <submittedName>
        <fullName evidence="2">ABC transporter ATP-binding protein</fullName>
    </submittedName>
</protein>
<dbReference type="Proteomes" id="UP000326169">
    <property type="component" value="Unassembled WGS sequence"/>
</dbReference>
<dbReference type="InterPro" id="IPR014555">
    <property type="entry name" value="RecF-like"/>
</dbReference>
<feature type="domain" description="ATPase AAA-type core" evidence="1">
    <location>
        <begin position="26"/>
        <end position="321"/>
    </location>
</feature>
<dbReference type="RefSeq" id="WP_014274667.1">
    <property type="nucleotide sequence ID" value="NZ_BIMW01000176.1"/>
</dbReference>
<evidence type="ECO:0000313" key="3">
    <source>
        <dbReference type="Proteomes" id="UP000326169"/>
    </source>
</evidence>
<keyword evidence="3" id="KW-1185">Reference proteome</keyword>
<dbReference type="InterPro" id="IPR027417">
    <property type="entry name" value="P-loop_NTPase"/>
</dbReference>
<dbReference type="PANTHER" id="PTHR32182">
    <property type="entry name" value="DNA REPLICATION AND REPAIR PROTEIN RECF"/>
    <property type="match status" value="1"/>
</dbReference>
<dbReference type="InterPro" id="IPR003959">
    <property type="entry name" value="ATPase_AAA_core"/>
</dbReference>
<evidence type="ECO:0000313" key="2">
    <source>
        <dbReference type="EMBL" id="GCE96247.1"/>
    </source>
</evidence>
<accession>A0A5M3TCI1</accession>
<gene>
    <name evidence="2" type="ORF">NIES46_43160</name>
</gene>
<dbReference type="Gene3D" id="3.40.50.300">
    <property type="entry name" value="P-loop containing nucleotide triphosphate hydrolases"/>
    <property type="match status" value="1"/>
</dbReference>
<dbReference type="PANTHER" id="PTHR32182:SF22">
    <property type="entry name" value="ATP-DEPENDENT ENDONUCLEASE, OLD FAMILY-RELATED"/>
    <property type="match status" value="1"/>
</dbReference>
<dbReference type="Pfam" id="PF13304">
    <property type="entry name" value="AAA_21"/>
    <property type="match status" value="1"/>
</dbReference>
<dbReference type="SUPFAM" id="SSF52540">
    <property type="entry name" value="P-loop containing nucleoside triphosphate hydrolases"/>
    <property type="match status" value="1"/>
</dbReference>
<dbReference type="GO" id="GO:0005524">
    <property type="term" value="F:ATP binding"/>
    <property type="evidence" value="ECO:0007669"/>
    <property type="project" value="UniProtKB-KW"/>
</dbReference>
<name>A0A5M3TCI1_LIMPL</name>